<dbReference type="Gene3D" id="1.10.10.1320">
    <property type="entry name" value="Anti-sigma factor, zinc-finger domain"/>
    <property type="match status" value="1"/>
</dbReference>
<dbReference type="PANTHER" id="PTHR37461">
    <property type="entry name" value="ANTI-SIGMA-K FACTOR RSKA"/>
    <property type="match status" value="1"/>
</dbReference>
<feature type="domain" description="Anti-sigma K factor RskA C-terminal" evidence="9">
    <location>
        <begin position="96"/>
        <end position="237"/>
    </location>
</feature>
<organism evidence="10 11">
    <name type="scientific">Funiculus sociatus GB2-A5</name>
    <dbReference type="NCBI Taxonomy" id="2933946"/>
    <lineage>
        <taxon>Bacteria</taxon>
        <taxon>Bacillati</taxon>
        <taxon>Cyanobacteriota</taxon>
        <taxon>Cyanophyceae</taxon>
        <taxon>Coleofasciculales</taxon>
        <taxon>Coleofasciculaceae</taxon>
        <taxon>Funiculus</taxon>
    </lineage>
</organism>
<proteinExistence type="predicted"/>
<keyword evidence="6" id="KW-0472">Membrane</keyword>
<accession>A0ABV0JU80</accession>
<keyword evidence="5" id="KW-1133">Transmembrane helix</keyword>
<evidence type="ECO:0000256" key="8">
    <source>
        <dbReference type="ARBA" id="ARBA00030803"/>
    </source>
</evidence>
<evidence type="ECO:0000256" key="5">
    <source>
        <dbReference type="ARBA" id="ARBA00022989"/>
    </source>
</evidence>
<dbReference type="InterPro" id="IPR041916">
    <property type="entry name" value="Anti_sigma_zinc_sf"/>
</dbReference>
<evidence type="ECO:0000256" key="1">
    <source>
        <dbReference type="ARBA" id="ARBA00004167"/>
    </source>
</evidence>
<dbReference type="PANTHER" id="PTHR37461:SF1">
    <property type="entry name" value="ANTI-SIGMA-K FACTOR RSKA"/>
    <property type="match status" value="1"/>
</dbReference>
<evidence type="ECO:0000256" key="7">
    <source>
        <dbReference type="ARBA" id="ARBA00029829"/>
    </source>
</evidence>
<dbReference type="EMBL" id="JAMPKK010000055">
    <property type="protein sequence ID" value="MEP0866956.1"/>
    <property type="molecule type" value="Genomic_DNA"/>
</dbReference>
<keyword evidence="3" id="KW-1003">Cell membrane</keyword>
<gene>
    <name evidence="10" type="ORF">NDI37_21110</name>
</gene>
<evidence type="ECO:0000259" key="9">
    <source>
        <dbReference type="Pfam" id="PF10099"/>
    </source>
</evidence>
<dbReference type="InterPro" id="IPR018764">
    <property type="entry name" value="RskA_C"/>
</dbReference>
<evidence type="ECO:0000256" key="3">
    <source>
        <dbReference type="ARBA" id="ARBA00022475"/>
    </source>
</evidence>
<protein>
    <recommendedName>
        <fullName evidence="8">Regulator of SigK</fullName>
    </recommendedName>
    <alternativeName>
        <fullName evidence="7">Sigma-K anti-sigma factor RskA</fullName>
    </alternativeName>
</protein>
<comment type="subcellular location">
    <subcellularLocation>
        <location evidence="2">Cell membrane</location>
    </subcellularLocation>
    <subcellularLocation>
        <location evidence="1">Membrane</location>
        <topology evidence="1">Single-pass membrane protein</topology>
    </subcellularLocation>
</comment>
<dbReference type="InterPro" id="IPR051474">
    <property type="entry name" value="Anti-sigma-K/W_factor"/>
</dbReference>
<evidence type="ECO:0000313" key="10">
    <source>
        <dbReference type="EMBL" id="MEP0866956.1"/>
    </source>
</evidence>
<reference evidence="10 11" key="1">
    <citation type="submission" date="2022-04" db="EMBL/GenBank/DDBJ databases">
        <title>Positive selection, recombination, and allopatry shape intraspecific diversity of widespread and dominant cyanobacteria.</title>
        <authorList>
            <person name="Wei J."/>
            <person name="Shu W."/>
            <person name="Hu C."/>
        </authorList>
    </citation>
    <scope>NUCLEOTIDE SEQUENCE [LARGE SCALE GENOMIC DNA]</scope>
    <source>
        <strain evidence="10 11">GB2-A5</strain>
    </source>
</reference>
<evidence type="ECO:0000256" key="2">
    <source>
        <dbReference type="ARBA" id="ARBA00004236"/>
    </source>
</evidence>
<evidence type="ECO:0000313" key="11">
    <source>
        <dbReference type="Proteomes" id="UP001442494"/>
    </source>
</evidence>
<dbReference type="RefSeq" id="WP_190420723.1">
    <property type="nucleotide sequence ID" value="NZ_JAMPKK010000055.1"/>
</dbReference>
<dbReference type="Pfam" id="PF10099">
    <property type="entry name" value="RskA_C"/>
    <property type="match status" value="1"/>
</dbReference>
<comment type="caution">
    <text evidence="10">The sequence shown here is derived from an EMBL/GenBank/DDBJ whole genome shotgun (WGS) entry which is preliminary data.</text>
</comment>
<keyword evidence="4" id="KW-0812">Transmembrane</keyword>
<keyword evidence="11" id="KW-1185">Reference proteome</keyword>
<evidence type="ECO:0000256" key="6">
    <source>
        <dbReference type="ARBA" id="ARBA00023136"/>
    </source>
</evidence>
<sequence>MTEPLNPEHLEELMTGYVLGDLNPEEALEFQRLLAENPQLATEVSSLQEALEMLPYALPEVTPPPHLRTAILEAANSSLTPTSTPKRFSLPWSKIAAGAAALLALALGLDNYNLRQQLKTVQAQNEVIEVLQQRNTRLFTLTGTENANTASGSIAINTNEQKAVIVFQNLPASPVGQIYRLWAIVDDKKIACANFDASQQGTVLAEFTIPAAACSSTKSTLAVTLEPSTLPPQPVGPAVMVESSL</sequence>
<evidence type="ECO:0000256" key="4">
    <source>
        <dbReference type="ARBA" id="ARBA00022692"/>
    </source>
</evidence>
<name>A0ABV0JU80_9CYAN</name>
<dbReference type="Proteomes" id="UP001442494">
    <property type="component" value="Unassembled WGS sequence"/>
</dbReference>